<sequence>METVEQALKDFRRILDDAEYPHLYELTITFGEKGNLCYKIVMLNPYGVDGERVLKEGKIKKEVLKIEENMRLTPREEKDEKRKNRKNREVVEKGKEDSI</sequence>
<dbReference type="AlphaFoldDB" id="A0A2M6ZF68"/>
<dbReference type="Proteomes" id="UP000229227">
    <property type="component" value="Unassembled WGS sequence"/>
</dbReference>
<proteinExistence type="predicted"/>
<accession>A0A2M6ZF68</accession>
<protein>
    <submittedName>
        <fullName evidence="2">Uncharacterized protein</fullName>
    </submittedName>
</protein>
<comment type="caution">
    <text evidence="2">The sequence shown here is derived from an EMBL/GenBank/DDBJ whole genome shotgun (WGS) entry which is preliminary data.</text>
</comment>
<gene>
    <name evidence="2" type="ORF">COS91_06570</name>
</gene>
<evidence type="ECO:0000313" key="3">
    <source>
        <dbReference type="Proteomes" id="UP000229227"/>
    </source>
</evidence>
<name>A0A2M6ZF68_9BACT</name>
<organism evidence="2 3">
    <name type="scientific">Candidatus Desantisbacteria bacterium CG07_land_8_20_14_0_80_39_15</name>
    <dbReference type="NCBI Taxonomy" id="1974549"/>
    <lineage>
        <taxon>Bacteria</taxon>
        <taxon>Candidatus Desantisiibacteriota</taxon>
    </lineage>
</organism>
<evidence type="ECO:0000313" key="2">
    <source>
        <dbReference type="EMBL" id="PIU51040.1"/>
    </source>
</evidence>
<evidence type="ECO:0000256" key="1">
    <source>
        <dbReference type="SAM" id="MobiDB-lite"/>
    </source>
</evidence>
<reference evidence="3" key="1">
    <citation type="submission" date="2017-09" db="EMBL/GenBank/DDBJ databases">
        <title>Depth-based differentiation of microbial function through sediment-hosted aquifers and enrichment of novel symbionts in the deep terrestrial subsurface.</title>
        <authorList>
            <person name="Probst A.J."/>
            <person name="Ladd B."/>
            <person name="Jarett J.K."/>
            <person name="Geller-Mcgrath D.E."/>
            <person name="Sieber C.M.K."/>
            <person name="Emerson J.B."/>
            <person name="Anantharaman K."/>
            <person name="Thomas B.C."/>
            <person name="Malmstrom R."/>
            <person name="Stieglmeier M."/>
            <person name="Klingl A."/>
            <person name="Woyke T."/>
            <person name="Ryan C.M."/>
            <person name="Banfield J.F."/>
        </authorList>
    </citation>
    <scope>NUCLEOTIDE SEQUENCE [LARGE SCALE GENOMIC DNA]</scope>
</reference>
<feature type="region of interest" description="Disordered" evidence="1">
    <location>
        <begin position="73"/>
        <end position="99"/>
    </location>
</feature>
<dbReference type="EMBL" id="PEWN01000106">
    <property type="protein sequence ID" value="PIU51040.1"/>
    <property type="molecule type" value="Genomic_DNA"/>
</dbReference>